<keyword evidence="7 11" id="KW-0067">ATP-binding</keyword>
<keyword evidence="5 11" id="KW-0436">Ligase</keyword>
<evidence type="ECO:0000256" key="8">
    <source>
        <dbReference type="ARBA" id="ARBA00022917"/>
    </source>
</evidence>
<evidence type="ECO:0000256" key="7">
    <source>
        <dbReference type="ARBA" id="ARBA00022840"/>
    </source>
</evidence>
<dbReference type="PRINTS" id="PR01038">
    <property type="entry name" value="TRNASYNTHARG"/>
</dbReference>
<dbReference type="InterPro" id="IPR009080">
    <property type="entry name" value="tRNAsynth_Ia_anticodon-bd"/>
</dbReference>
<evidence type="ECO:0000256" key="11">
    <source>
        <dbReference type="HAMAP-Rule" id="MF_00123"/>
    </source>
</evidence>
<evidence type="ECO:0000256" key="4">
    <source>
        <dbReference type="ARBA" id="ARBA00022490"/>
    </source>
</evidence>
<evidence type="ECO:0000256" key="1">
    <source>
        <dbReference type="ARBA" id="ARBA00004496"/>
    </source>
</evidence>
<dbReference type="CDD" id="cd00671">
    <property type="entry name" value="ArgRS_core"/>
    <property type="match status" value="1"/>
</dbReference>
<evidence type="ECO:0000313" key="16">
    <source>
        <dbReference type="Proteomes" id="UP000516046"/>
    </source>
</evidence>
<evidence type="ECO:0000259" key="13">
    <source>
        <dbReference type="SMART" id="SM00836"/>
    </source>
</evidence>
<proteinExistence type="inferred from homology"/>
<dbReference type="PROSITE" id="PS00178">
    <property type="entry name" value="AA_TRNA_LIGASE_I"/>
    <property type="match status" value="1"/>
</dbReference>
<dbReference type="FunFam" id="3.40.50.620:FF:000062">
    <property type="entry name" value="Arginine--tRNA ligase"/>
    <property type="match status" value="1"/>
</dbReference>
<evidence type="ECO:0000256" key="12">
    <source>
        <dbReference type="RuleBase" id="RU363038"/>
    </source>
</evidence>
<dbReference type="Gene3D" id="3.30.1360.70">
    <property type="entry name" value="Arginyl tRNA synthetase N-terminal domain"/>
    <property type="match status" value="1"/>
</dbReference>
<dbReference type="HAMAP" id="MF_00123">
    <property type="entry name" value="Arg_tRNA_synth"/>
    <property type="match status" value="1"/>
</dbReference>
<dbReference type="InterPro" id="IPR001412">
    <property type="entry name" value="aa-tRNA-synth_I_CS"/>
</dbReference>
<dbReference type="GO" id="GO:0004814">
    <property type="term" value="F:arginine-tRNA ligase activity"/>
    <property type="evidence" value="ECO:0007669"/>
    <property type="project" value="UniProtKB-UniRule"/>
</dbReference>
<dbReference type="Proteomes" id="UP000516046">
    <property type="component" value="Chromosome"/>
</dbReference>
<dbReference type="GO" id="GO:0005524">
    <property type="term" value="F:ATP binding"/>
    <property type="evidence" value="ECO:0007669"/>
    <property type="project" value="UniProtKB-UniRule"/>
</dbReference>
<evidence type="ECO:0000313" key="15">
    <source>
        <dbReference type="EMBL" id="QNO18272.1"/>
    </source>
</evidence>
<comment type="catalytic activity">
    <reaction evidence="10 11">
        <text>tRNA(Arg) + L-arginine + ATP = L-arginyl-tRNA(Arg) + AMP + diphosphate</text>
        <dbReference type="Rhea" id="RHEA:20301"/>
        <dbReference type="Rhea" id="RHEA-COMP:9658"/>
        <dbReference type="Rhea" id="RHEA-COMP:9673"/>
        <dbReference type="ChEBI" id="CHEBI:30616"/>
        <dbReference type="ChEBI" id="CHEBI:32682"/>
        <dbReference type="ChEBI" id="CHEBI:33019"/>
        <dbReference type="ChEBI" id="CHEBI:78442"/>
        <dbReference type="ChEBI" id="CHEBI:78513"/>
        <dbReference type="ChEBI" id="CHEBI:456215"/>
        <dbReference type="EC" id="6.1.1.19"/>
    </reaction>
</comment>
<dbReference type="InterPro" id="IPR014729">
    <property type="entry name" value="Rossmann-like_a/b/a_fold"/>
</dbReference>
<keyword evidence="16" id="KW-1185">Reference proteome</keyword>
<dbReference type="SMART" id="SM01016">
    <property type="entry name" value="Arg_tRNA_synt_N"/>
    <property type="match status" value="1"/>
</dbReference>
<evidence type="ECO:0000256" key="6">
    <source>
        <dbReference type="ARBA" id="ARBA00022741"/>
    </source>
</evidence>
<feature type="short sequence motif" description="'HIGH' region" evidence="11">
    <location>
        <begin position="136"/>
        <end position="146"/>
    </location>
</feature>
<dbReference type="RefSeq" id="WP_212507338.1">
    <property type="nucleotide sequence ID" value="NZ_CP060696.1"/>
</dbReference>
<comment type="subunit">
    <text evidence="3 11">Monomer.</text>
</comment>
<evidence type="ECO:0000256" key="2">
    <source>
        <dbReference type="ARBA" id="ARBA00005594"/>
    </source>
</evidence>
<keyword evidence="8 11" id="KW-0648">Protein biosynthesis</keyword>
<evidence type="ECO:0000259" key="14">
    <source>
        <dbReference type="SMART" id="SM01016"/>
    </source>
</evidence>
<dbReference type="FunFam" id="1.10.730.10:FF:000008">
    <property type="entry name" value="Arginine--tRNA ligase"/>
    <property type="match status" value="1"/>
</dbReference>
<dbReference type="PANTHER" id="PTHR11956">
    <property type="entry name" value="ARGINYL-TRNA SYNTHETASE"/>
    <property type="match status" value="1"/>
</dbReference>
<dbReference type="GO" id="GO:0006420">
    <property type="term" value="P:arginyl-tRNA aminoacylation"/>
    <property type="evidence" value="ECO:0007669"/>
    <property type="project" value="UniProtKB-UniRule"/>
</dbReference>
<comment type="similarity">
    <text evidence="2 11 12">Belongs to the class-I aminoacyl-tRNA synthetase family.</text>
</comment>
<dbReference type="AlphaFoldDB" id="A0A7G9WHW0"/>
<dbReference type="EMBL" id="CP060696">
    <property type="protein sequence ID" value="QNO18272.1"/>
    <property type="molecule type" value="Genomic_DNA"/>
</dbReference>
<reference evidence="15 16" key="1">
    <citation type="submission" date="2020-08" db="EMBL/GenBank/DDBJ databases">
        <authorList>
            <person name="Ren C."/>
            <person name="Gu Y."/>
            <person name="Xu Y."/>
        </authorList>
    </citation>
    <scope>NUCLEOTIDE SEQUENCE [LARGE SCALE GENOMIC DNA]</scope>
    <source>
        <strain evidence="15 16">LBM18003</strain>
    </source>
</reference>
<evidence type="ECO:0000256" key="10">
    <source>
        <dbReference type="ARBA" id="ARBA00049339"/>
    </source>
</evidence>
<organism evidence="15 16">
    <name type="scientific">Caproicibacterium amylolyticum</name>
    <dbReference type="NCBI Taxonomy" id="2766537"/>
    <lineage>
        <taxon>Bacteria</taxon>
        <taxon>Bacillati</taxon>
        <taxon>Bacillota</taxon>
        <taxon>Clostridia</taxon>
        <taxon>Eubacteriales</taxon>
        <taxon>Oscillospiraceae</taxon>
        <taxon>Caproicibacterium</taxon>
    </lineage>
</organism>
<dbReference type="SUPFAM" id="SSF55190">
    <property type="entry name" value="Arginyl-tRNA synthetase (ArgRS), N-terminal 'additional' domain"/>
    <property type="match status" value="1"/>
</dbReference>
<name>A0A7G9WHW0_9FIRM</name>
<feature type="domain" description="DALR anticodon binding" evidence="13">
    <location>
        <begin position="443"/>
        <end position="563"/>
    </location>
</feature>
<comment type="subcellular location">
    <subcellularLocation>
        <location evidence="1 11">Cytoplasm</location>
    </subcellularLocation>
</comment>
<dbReference type="SUPFAM" id="SSF47323">
    <property type="entry name" value="Anticodon-binding domain of a subclass of class I aminoacyl-tRNA synthetases"/>
    <property type="match status" value="1"/>
</dbReference>
<dbReference type="Pfam" id="PF03485">
    <property type="entry name" value="Arg_tRNA_synt_N"/>
    <property type="match status" value="1"/>
</dbReference>
<dbReference type="Pfam" id="PF00750">
    <property type="entry name" value="tRNA-synt_1d"/>
    <property type="match status" value="1"/>
</dbReference>
<dbReference type="InterPro" id="IPR035684">
    <property type="entry name" value="ArgRS_core"/>
</dbReference>
<dbReference type="Gene3D" id="1.10.730.10">
    <property type="entry name" value="Isoleucyl-tRNA Synthetase, Domain 1"/>
    <property type="match status" value="1"/>
</dbReference>
<dbReference type="InterPro" id="IPR008909">
    <property type="entry name" value="DALR_anticod-bd"/>
</dbReference>
<dbReference type="KEGG" id="caml:H6X83_00990"/>
<dbReference type="InterPro" id="IPR036695">
    <property type="entry name" value="Arg-tRNA-synth_N_sf"/>
</dbReference>
<dbReference type="SUPFAM" id="SSF52374">
    <property type="entry name" value="Nucleotidylyl transferase"/>
    <property type="match status" value="1"/>
</dbReference>
<dbReference type="InterPro" id="IPR005148">
    <property type="entry name" value="Arg-tRNA-synth_N"/>
</dbReference>
<dbReference type="Pfam" id="PF05746">
    <property type="entry name" value="DALR_1"/>
    <property type="match status" value="1"/>
</dbReference>
<evidence type="ECO:0000256" key="5">
    <source>
        <dbReference type="ARBA" id="ARBA00022598"/>
    </source>
</evidence>
<dbReference type="InterPro" id="IPR001278">
    <property type="entry name" value="Arg-tRNA-ligase"/>
</dbReference>
<dbReference type="Gene3D" id="3.40.50.620">
    <property type="entry name" value="HUPs"/>
    <property type="match status" value="1"/>
</dbReference>
<accession>A0A7G9WHW0</accession>
<sequence length="563" mass="62506">MSKQVQQATNQLRSAILSAARKAQTAQTLSAGELPAFTLEVPADRSHGDWAANAAMVSARAFHMAPRKIAEALVQNLSLDGTFFDRCEIAGPGFLNFFYKPEFYTAVLRDVHDSGETYGRSNFGGGKRVLVEFVSANPTGPMHIGNARGGAIGDCLASVLDAAGYKVEREFYINDAGNQVNKFGMSLEVRYLQIYKGEDAVPFPEDGYKGADITAHAKKFAEINGDKYVDAPETERRKALVSYALPLNIQGLQDDLLKYRIKYDNWFRESTLHENGAVERVIALLKEKGATYEKDGALWFKGEDYGSEDFVLVRANGVPTYVVPDIAYHYNKLMVRKFDKAIDVLGADHHGYVPRLKGALQALGIDPSNLDVLLMQMVRLVRDGEVIKASKRSGKAITLVTLLEEVPVDAARFLFNLREPNSEMDFDLDLAVQQDSQNPVYYVQYAYARICSLFKTMAAEGTDLRDCTDAELAQLNAPEEIELVRHLSAYTGEIVEAAKNYDPARITRYALTLATLFHKFYNACHIKGEEDSLAAARLYLCDCVRTTLHNVLSLLKITAPESM</sequence>
<dbReference type="GO" id="GO:0005737">
    <property type="term" value="C:cytoplasm"/>
    <property type="evidence" value="ECO:0007669"/>
    <property type="project" value="UniProtKB-SubCell"/>
</dbReference>
<dbReference type="NCBIfam" id="TIGR00456">
    <property type="entry name" value="argS"/>
    <property type="match status" value="1"/>
</dbReference>
<keyword evidence="6 11" id="KW-0547">Nucleotide-binding</keyword>
<gene>
    <name evidence="11" type="primary">argS</name>
    <name evidence="15" type="ORF">H6X83_00990</name>
</gene>
<feature type="domain" description="Arginyl tRNA synthetase N-terminal" evidence="14">
    <location>
        <begin position="10"/>
        <end position="99"/>
    </location>
</feature>
<dbReference type="SMART" id="SM00836">
    <property type="entry name" value="DALR_1"/>
    <property type="match status" value="1"/>
</dbReference>
<evidence type="ECO:0000256" key="9">
    <source>
        <dbReference type="ARBA" id="ARBA00023146"/>
    </source>
</evidence>
<dbReference type="PANTHER" id="PTHR11956:SF5">
    <property type="entry name" value="ARGININE--TRNA LIGASE, CYTOPLASMIC"/>
    <property type="match status" value="1"/>
</dbReference>
<keyword evidence="4 11" id="KW-0963">Cytoplasm</keyword>
<protein>
    <recommendedName>
        <fullName evidence="11">Arginine--tRNA ligase</fullName>
        <ecNumber evidence="11">6.1.1.19</ecNumber>
    </recommendedName>
    <alternativeName>
        <fullName evidence="11">Arginyl-tRNA synthetase</fullName>
        <shortName evidence="11">ArgRS</shortName>
    </alternativeName>
</protein>
<dbReference type="EC" id="6.1.1.19" evidence="11"/>
<evidence type="ECO:0000256" key="3">
    <source>
        <dbReference type="ARBA" id="ARBA00011245"/>
    </source>
</evidence>
<keyword evidence="9 11" id="KW-0030">Aminoacyl-tRNA synthetase</keyword>